<dbReference type="Proteomes" id="UP000293874">
    <property type="component" value="Unassembled WGS sequence"/>
</dbReference>
<name>A0A4Q7MZK4_9BACT</name>
<dbReference type="AlphaFoldDB" id="A0A4Q7MZK4"/>
<gene>
    <name evidence="2" type="ORF">EV199_0240</name>
</gene>
<feature type="transmembrane region" description="Helical" evidence="1">
    <location>
        <begin position="33"/>
        <end position="52"/>
    </location>
</feature>
<keyword evidence="1" id="KW-1133">Transmembrane helix</keyword>
<dbReference type="OrthoDB" id="679424at2"/>
<proteinExistence type="predicted"/>
<organism evidence="2 3">
    <name type="scientific">Pseudobacter ginsenosidimutans</name>
    <dbReference type="NCBI Taxonomy" id="661488"/>
    <lineage>
        <taxon>Bacteria</taxon>
        <taxon>Pseudomonadati</taxon>
        <taxon>Bacteroidota</taxon>
        <taxon>Chitinophagia</taxon>
        <taxon>Chitinophagales</taxon>
        <taxon>Chitinophagaceae</taxon>
        <taxon>Pseudobacter</taxon>
    </lineage>
</organism>
<keyword evidence="1" id="KW-0812">Transmembrane</keyword>
<reference evidence="2 3" key="1">
    <citation type="submission" date="2019-02" db="EMBL/GenBank/DDBJ databases">
        <title>Genomic Encyclopedia of Type Strains, Phase IV (KMG-IV): sequencing the most valuable type-strain genomes for metagenomic binning, comparative biology and taxonomic classification.</title>
        <authorList>
            <person name="Goeker M."/>
        </authorList>
    </citation>
    <scope>NUCLEOTIDE SEQUENCE [LARGE SCALE GENOMIC DNA]</scope>
    <source>
        <strain evidence="2 3">DSM 18116</strain>
    </source>
</reference>
<keyword evidence="3" id="KW-1185">Reference proteome</keyword>
<evidence type="ECO:0000313" key="2">
    <source>
        <dbReference type="EMBL" id="RZS74393.1"/>
    </source>
</evidence>
<feature type="transmembrane region" description="Helical" evidence="1">
    <location>
        <begin position="67"/>
        <end position="86"/>
    </location>
</feature>
<accession>A0A4Q7MZK4</accession>
<keyword evidence="1" id="KW-0472">Membrane</keyword>
<protein>
    <submittedName>
        <fullName evidence="2">Phospholipase D-like protein</fullName>
    </submittedName>
</protein>
<sequence length="95" mass="10912">MSTLNKTGLIIGISGTVIILLGLMLMKQYDFGIYILYAGLIVMGVVWVWSIWDVIVADDLRFYQKMFWLIITISVPVMGGLLFYILHQKRNRIVT</sequence>
<evidence type="ECO:0000256" key="1">
    <source>
        <dbReference type="SAM" id="Phobius"/>
    </source>
</evidence>
<feature type="transmembrane region" description="Helical" evidence="1">
    <location>
        <begin position="6"/>
        <end position="26"/>
    </location>
</feature>
<dbReference type="EMBL" id="SGXA01000001">
    <property type="protein sequence ID" value="RZS74393.1"/>
    <property type="molecule type" value="Genomic_DNA"/>
</dbReference>
<dbReference type="GO" id="GO:0005886">
    <property type="term" value="C:plasma membrane"/>
    <property type="evidence" value="ECO:0007669"/>
    <property type="project" value="UniProtKB-SubCell"/>
</dbReference>
<evidence type="ECO:0000313" key="3">
    <source>
        <dbReference type="Proteomes" id="UP000293874"/>
    </source>
</evidence>
<dbReference type="RefSeq" id="WP_130538863.1">
    <property type="nucleotide sequence ID" value="NZ_CP042431.1"/>
</dbReference>
<comment type="caution">
    <text evidence="2">The sequence shown here is derived from an EMBL/GenBank/DDBJ whole genome shotgun (WGS) entry which is preliminary data.</text>
</comment>